<protein>
    <recommendedName>
        <fullName evidence="3">Heterokaryon incompatibility domain-containing protein</fullName>
    </recommendedName>
</protein>
<dbReference type="EMBL" id="KZ308725">
    <property type="protein sequence ID" value="KAG8233536.1"/>
    <property type="molecule type" value="Genomic_DNA"/>
</dbReference>
<evidence type="ECO:0008006" key="3">
    <source>
        <dbReference type="Google" id="ProtNLM"/>
    </source>
</evidence>
<name>A0A8K0KE84_LADFU</name>
<evidence type="ECO:0000313" key="2">
    <source>
        <dbReference type="Proteomes" id="UP000792457"/>
    </source>
</evidence>
<reference evidence="1" key="2">
    <citation type="submission" date="2017-10" db="EMBL/GenBank/DDBJ databases">
        <title>Ladona fulva Genome sequencing and assembly.</title>
        <authorList>
            <person name="Murali S."/>
            <person name="Richards S."/>
            <person name="Bandaranaike D."/>
            <person name="Bellair M."/>
            <person name="Blankenburg K."/>
            <person name="Chao H."/>
            <person name="Dinh H."/>
            <person name="Doddapaneni H."/>
            <person name="Dugan-Rocha S."/>
            <person name="Elkadiri S."/>
            <person name="Gnanaolivu R."/>
            <person name="Hernandez B."/>
            <person name="Skinner E."/>
            <person name="Javaid M."/>
            <person name="Lee S."/>
            <person name="Li M."/>
            <person name="Ming W."/>
            <person name="Munidasa M."/>
            <person name="Muniz J."/>
            <person name="Nguyen L."/>
            <person name="Hughes D."/>
            <person name="Osuji N."/>
            <person name="Pu L.-L."/>
            <person name="Puazo M."/>
            <person name="Qu C."/>
            <person name="Quiroz J."/>
            <person name="Raj R."/>
            <person name="Weissenberger G."/>
            <person name="Xin Y."/>
            <person name="Zou X."/>
            <person name="Han Y."/>
            <person name="Worley K."/>
            <person name="Muzny D."/>
            <person name="Gibbs R."/>
        </authorList>
    </citation>
    <scope>NUCLEOTIDE SEQUENCE</scope>
    <source>
        <strain evidence="1">Sampled in the wild</strain>
    </source>
</reference>
<dbReference type="AlphaFoldDB" id="A0A8K0KE84"/>
<gene>
    <name evidence="1" type="ORF">J437_LFUL013552</name>
</gene>
<sequence length="164" mass="18662">MIAGPHAGRKTNFPSARLTAITIEGGMPAKAILCKKKKSRWRAESISSQRESPLTPTPTVRLRITSPHSHRHLAPDPNPATVWFQRVCRLDLKRRKSWSAASEVFRDAPPYISHYWIRTLCIVQERTRVARSRLGTEGIRPLGNLRSDACYSSGISKREARWMF</sequence>
<reference evidence="1" key="1">
    <citation type="submission" date="2013-04" db="EMBL/GenBank/DDBJ databases">
        <authorList>
            <person name="Qu J."/>
            <person name="Murali S.C."/>
            <person name="Bandaranaike D."/>
            <person name="Bellair M."/>
            <person name="Blankenburg K."/>
            <person name="Chao H."/>
            <person name="Dinh H."/>
            <person name="Doddapaneni H."/>
            <person name="Downs B."/>
            <person name="Dugan-Rocha S."/>
            <person name="Elkadiri S."/>
            <person name="Gnanaolivu R.D."/>
            <person name="Hernandez B."/>
            <person name="Javaid M."/>
            <person name="Jayaseelan J.C."/>
            <person name="Lee S."/>
            <person name="Li M."/>
            <person name="Ming W."/>
            <person name="Munidasa M."/>
            <person name="Muniz J."/>
            <person name="Nguyen L."/>
            <person name="Ongeri F."/>
            <person name="Osuji N."/>
            <person name="Pu L.-L."/>
            <person name="Puazo M."/>
            <person name="Qu C."/>
            <person name="Quiroz J."/>
            <person name="Raj R."/>
            <person name="Weissenberger G."/>
            <person name="Xin Y."/>
            <person name="Zou X."/>
            <person name="Han Y."/>
            <person name="Richards S."/>
            <person name="Worley K."/>
            <person name="Muzny D."/>
            <person name="Gibbs R."/>
        </authorList>
    </citation>
    <scope>NUCLEOTIDE SEQUENCE</scope>
    <source>
        <strain evidence="1">Sampled in the wild</strain>
    </source>
</reference>
<evidence type="ECO:0000313" key="1">
    <source>
        <dbReference type="EMBL" id="KAG8233536.1"/>
    </source>
</evidence>
<proteinExistence type="predicted"/>
<dbReference type="Proteomes" id="UP000792457">
    <property type="component" value="Unassembled WGS sequence"/>
</dbReference>
<keyword evidence="2" id="KW-1185">Reference proteome</keyword>
<accession>A0A8K0KE84</accession>
<organism evidence="1 2">
    <name type="scientific">Ladona fulva</name>
    <name type="common">Scarce chaser dragonfly</name>
    <name type="synonym">Libellula fulva</name>
    <dbReference type="NCBI Taxonomy" id="123851"/>
    <lineage>
        <taxon>Eukaryota</taxon>
        <taxon>Metazoa</taxon>
        <taxon>Ecdysozoa</taxon>
        <taxon>Arthropoda</taxon>
        <taxon>Hexapoda</taxon>
        <taxon>Insecta</taxon>
        <taxon>Pterygota</taxon>
        <taxon>Palaeoptera</taxon>
        <taxon>Odonata</taxon>
        <taxon>Epiprocta</taxon>
        <taxon>Anisoptera</taxon>
        <taxon>Libelluloidea</taxon>
        <taxon>Libellulidae</taxon>
        <taxon>Ladona</taxon>
    </lineage>
</organism>
<comment type="caution">
    <text evidence="1">The sequence shown here is derived from an EMBL/GenBank/DDBJ whole genome shotgun (WGS) entry which is preliminary data.</text>
</comment>